<reference evidence="1" key="1">
    <citation type="submission" date="2020-09" db="EMBL/GenBank/DDBJ databases">
        <authorList>
            <person name="Kikuchi T."/>
        </authorList>
    </citation>
    <scope>NUCLEOTIDE SEQUENCE</scope>
    <source>
        <strain evidence="1">SH1</strain>
    </source>
</reference>
<accession>A0A811LSJ1</accession>
<organism evidence="1 2">
    <name type="scientific">Bursaphelenchus okinawaensis</name>
    <dbReference type="NCBI Taxonomy" id="465554"/>
    <lineage>
        <taxon>Eukaryota</taxon>
        <taxon>Metazoa</taxon>
        <taxon>Ecdysozoa</taxon>
        <taxon>Nematoda</taxon>
        <taxon>Chromadorea</taxon>
        <taxon>Rhabditida</taxon>
        <taxon>Tylenchina</taxon>
        <taxon>Tylenchomorpha</taxon>
        <taxon>Aphelenchoidea</taxon>
        <taxon>Aphelenchoididae</taxon>
        <taxon>Bursaphelenchus</taxon>
    </lineage>
</organism>
<name>A0A811LSJ1_9BILA</name>
<dbReference type="EMBL" id="CAJFDH010000006">
    <property type="protein sequence ID" value="CAD5230349.1"/>
    <property type="molecule type" value="Genomic_DNA"/>
</dbReference>
<dbReference type="EMBL" id="CAJFCW020000006">
    <property type="protein sequence ID" value="CAG9127710.1"/>
    <property type="molecule type" value="Genomic_DNA"/>
</dbReference>
<evidence type="ECO:0000313" key="1">
    <source>
        <dbReference type="EMBL" id="CAD5230349.1"/>
    </source>
</evidence>
<keyword evidence="2" id="KW-1185">Reference proteome</keyword>
<evidence type="ECO:0000313" key="2">
    <source>
        <dbReference type="Proteomes" id="UP000614601"/>
    </source>
</evidence>
<sequence length="97" mass="11264">MPTLKQIAMSHMEKGKFVNLERCALTQPKPNTTWDIRISLLEQGIAASINGEKCWKMFHHRVTDLENSYKKLYIPQEEKLFFTKLGIVSTNERGQLL</sequence>
<protein>
    <submittedName>
        <fullName evidence="1">Uncharacterized protein</fullName>
    </submittedName>
</protein>
<gene>
    <name evidence="1" type="ORF">BOKJ2_LOCUS14091</name>
</gene>
<dbReference type="AlphaFoldDB" id="A0A811LSJ1"/>
<comment type="caution">
    <text evidence="1">The sequence shown here is derived from an EMBL/GenBank/DDBJ whole genome shotgun (WGS) entry which is preliminary data.</text>
</comment>
<dbReference type="Proteomes" id="UP000783686">
    <property type="component" value="Unassembled WGS sequence"/>
</dbReference>
<dbReference type="Proteomes" id="UP000614601">
    <property type="component" value="Unassembled WGS sequence"/>
</dbReference>
<proteinExistence type="predicted"/>